<evidence type="ECO:0000256" key="2">
    <source>
        <dbReference type="ARBA" id="ARBA00022475"/>
    </source>
</evidence>
<comment type="caution">
    <text evidence="7">The sequence shown here is derived from an EMBL/GenBank/DDBJ whole genome shotgun (WGS) entry which is preliminary data.</text>
</comment>
<feature type="transmembrane region" description="Helical" evidence="6">
    <location>
        <begin position="125"/>
        <end position="144"/>
    </location>
</feature>
<protein>
    <submittedName>
        <fullName evidence="7">Polysaccharide biosynthesis protein</fullName>
    </submittedName>
</protein>
<reference evidence="7 8" key="1">
    <citation type="submission" date="2020-08" db="EMBL/GenBank/DDBJ databases">
        <title>Genome public.</title>
        <authorList>
            <person name="Liu C."/>
            <person name="Sun Q."/>
        </authorList>
    </citation>
    <scope>NUCLEOTIDE SEQUENCE [LARGE SCALE GENOMIC DNA]</scope>
    <source>
        <strain evidence="7 8">NSJ-46</strain>
    </source>
</reference>
<dbReference type="Proteomes" id="UP000657421">
    <property type="component" value="Unassembled WGS sequence"/>
</dbReference>
<feature type="transmembrane region" description="Helical" evidence="6">
    <location>
        <begin position="53"/>
        <end position="74"/>
    </location>
</feature>
<comment type="subcellular location">
    <subcellularLocation>
        <location evidence="1">Cell membrane</location>
        <topology evidence="1">Multi-pass membrane protein</topology>
    </subcellularLocation>
</comment>
<sequence length="562" mass="60939">MENKENKSNYLVQGTILAVASIIARVIGMIYRIPLTNILGDEGNGYYTTANQIYTILLMISTFSLPLAVSKLVSERLHQGQYKNAQKVFHCAMRFSVIAGGVISLLTFFLAGVICGSIMKVDNASYALRVLSPAIFIFAIAGVFRGYFQGHESMVPTAVSQIIEQIINAFVSVIGAALLFRYGVSIGGSNTSMGPALGAAGGTLGTVVSVAVALVFLIIVYSMFQKANRKYLRHDQTKKKESDSAIYAAIITTILPVVLSTLIYNITPTLDQSIFNTILAGQGYTKEQYTIIYGIYSGKFYVLMNVPLVLASSLAPSVVPSLSAAMINGDYRDAKLKVRTTMRYTMIITIPCAVGLAALASPIMQLLFRDSHRLPAGIMQAGGLMIVLFAISTLSTAVLQGMSRMREPVKNSAIALVIHVAALILFLKKFNLNIYGVVYANTLFAFIVCALNSMAIKRHLHYRQEIPKTFIIPLISSAFMGIAAFVVYWGIDHLILLAGGSDPSSMLLYIANAVAVLLAVVVAIFVYGFFLIRLKGIRESEIEALPKGATLAAILRKIKFLA</sequence>
<dbReference type="InterPro" id="IPR002797">
    <property type="entry name" value="Polysacc_synth"/>
</dbReference>
<dbReference type="PANTHER" id="PTHR30250:SF21">
    <property type="entry name" value="LIPID II FLIPPASE MURJ"/>
    <property type="match status" value="1"/>
</dbReference>
<feature type="transmembrane region" description="Helical" evidence="6">
    <location>
        <begin position="506"/>
        <end position="532"/>
    </location>
</feature>
<evidence type="ECO:0000313" key="7">
    <source>
        <dbReference type="EMBL" id="MBC8572271.1"/>
    </source>
</evidence>
<gene>
    <name evidence="7" type="ORF">H8716_04105</name>
</gene>
<feature type="transmembrane region" description="Helical" evidence="6">
    <location>
        <begin position="95"/>
        <end position="119"/>
    </location>
</feature>
<keyword evidence="5 6" id="KW-0472">Membrane</keyword>
<dbReference type="InterPro" id="IPR024923">
    <property type="entry name" value="PG_synth_SpoVB"/>
</dbReference>
<accession>A0ABR7N7C1</accession>
<dbReference type="PANTHER" id="PTHR30250">
    <property type="entry name" value="PST FAMILY PREDICTED COLANIC ACID TRANSPORTER"/>
    <property type="match status" value="1"/>
</dbReference>
<feature type="transmembrane region" description="Helical" evidence="6">
    <location>
        <begin position="433"/>
        <end position="451"/>
    </location>
</feature>
<keyword evidence="8" id="KW-1185">Reference proteome</keyword>
<feature type="transmembrane region" description="Helical" evidence="6">
    <location>
        <begin position="245"/>
        <end position="266"/>
    </location>
</feature>
<feature type="transmembrane region" description="Helical" evidence="6">
    <location>
        <begin position="347"/>
        <end position="368"/>
    </location>
</feature>
<feature type="transmembrane region" description="Helical" evidence="6">
    <location>
        <begin position="374"/>
        <end position="399"/>
    </location>
</feature>
<evidence type="ECO:0000256" key="4">
    <source>
        <dbReference type="ARBA" id="ARBA00022989"/>
    </source>
</evidence>
<evidence type="ECO:0000256" key="1">
    <source>
        <dbReference type="ARBA" id="ARBA00004651"/>
    </source>
</evidence>
<dbReference type="PIRSF" id="PIRSF038958">
    <property type="entry name" value="PG_synth_SpoVB"/>
    <property type="match status" value="1"/>
</dbReference>
<evidence type="ECO:0000256" key="5">
    <source>
        <dbReference type="ARBA" id="ARBA00023136"/>
    </source>
</evidence>
<keyword evidence="2" id="KW-1003">Cell membrane</keyword>
<feature type="transmembrane region" description="Helical" evidence="6">
    <location>
        <begin position="12"/>
        <end position="33"/>
    </location>
</feature>
<organism evidence="7 8">
    <name type="scientific">Jingyaoa shaoxingensis</name>
    <dbReference type="NCBI Taxonomy" id="2763671"/>
    <lineage>
        <taxon>Bacteria</taxon>
        <taxon>Bacillati</taxon>
        <taxon>Bacillota</taxon>
        <taxon>Clostridia</taxon>
        <taxon>Lachnospirales</taxon>
        <taxon>Lachnospiraceae</taxon>
        <taxon>Jingyaoa</taxon>
    </lineage>
</organism>
<dbReference type="InterPro" id="IPR050833">
    <property type="entry name" value="Poly_Biosynth_Transport"/>
</dbReference>
<name>A0ABR7N7C1_9FIRM</name>
<dbReference type="RefSeq" id="WP_249307256.1">
    <property type="nucleotide sequence ID" value="NZ_JACRSZ010000003.1"/>
</dbReference>
<evidence type="ECO:0000256" key="3">
    <source>
        <dbReference type="ARBA" id="ARBA00022692"/>
    </source>
</evidence>
<evidence type="ECO:0000256" key="6">
    <source>
        <dbReference type="SAM" id="Phobius"/>
    </source>
</evidence>
<evidence type="ECO:0000313" key="8">
    <source>
        <dbReference type="Proteomes" id="UP000657421"/>
    </source>
</evidence>
<dbReference type="Pfam" id="PF01943">
    <property type="entry name" value="Polysacc_synt"/>
    <property type="match status" value="1"/>
</dbReference>
<feature type="transmembrane region" description="Helical" evidence="6">
    <location>
        <begin position="471"/>
        <end position="491"/>
    </location>
</feature>
<feature type="transmembrane region" description="Helical" evidence="6">
    <location>
        <begin position="204"/>
        <end position="224"/>
    </location>
</feature>
<dbReference type="CDD" id="cd13124">
    <property type="entry name" value="MATE_SpoVB_like"/>
    <property type="match status" value="1"/>
</dbReference>
<keyword evidence="3 6" id="KW-0812">Transmembrane</keyword>
<dbReference type="EMBL" id="JACRSZ010000003">
    <property type="protein sequence ID" value="MBC8572271.1"/>
    <property type="molecule type" value="Genomic_DNA"/>
</dbReference>
<feature type="transmembrane region" description="Helical" evidence="6">
    <location>
        <begin position="306"/>
        <end position="327"/>
    </location>
</feature>
<proteinExistence type="predicted"/>
<keyword evidence="4 6" id="KW-1133">Transmembrane helix</keyword>
<feature type="transmembrane region" description="Helical" evidence="6">
    <location>
        <begin position="411"/>
        <end position="427"/>
    </location>
</feature>
<feature type="transmembrane region" description="Helical" evidence="6">
    <location>
        <begin position="165"/>
        <end position="184"/>
    </location>
</feature>